<organism evidence="1 2">
    <name type="scientific">Zarea fungicola</name>
    <dbReference type="NCBI Taxonomy" id="93591"/>
    <lineage>
        <taxon>Eukaryota</taxon>
        <taxon>Fungi</taxon>
        <taxon>Dikarya</taxon>
        <taxon>Ascomycota</taxon>
        <taxon>Pezizomycotina</taxon>
        <taxon>Sordariomycetes</taxon>
        <taxon>Hypocreomycetidae</taxon>
        <taxon>Hypocreales</taxon>
        <taxon>Cordycipitaceae</taxon>
        <taxon>Zarea</taxon>
    </lineage>
</organism>
<sequence length="558" mass="62130">MLLKNLSSRLAVAIAFAAPNIAALGGGRFSALRSKYAGMLSPELHSANEQSASVVSHNLSVPINHFSNDSKYEPDLDGTFNLRYWFDSTYYKDGGPVIVILAGELDATVRLPRFGNGIAKILAEATGGISVLLEHRYYGASFPVQDVSARDLRFLTTEQALADVAYFAQHVQFPGLQAKLTSRDAPYILYGGSYAGGMSALARKIYPDVFWGAISSSGVTAAIDSYWQYFDTLRTIIPEECSATVQTLTKIVDSMLFDGDRSRAHAIKSLFNLETLLDDEFAEVISAPLSYFALGHWDSEQDFAAFSFYCAAITSNEALFASTLQLRADAQRILSLAGVEEKAGIYTSRMLNYIGYMKDFVRQECKGEDVRKCMSLRLREEKPEEQRSAERMWNYQTCSQWGFFMNGESLPGDRSAMVSRALTRSYAATLCERHFNITTLPDTNSINKLGGVHLSYPRLAIIHGRQDPWRSASAHAIGLPSRESSTTEPFFLIDYGVHHWDEYGPVDSTAGRSKLPPKQVAAAQQTEVEFVKAWLAEWANERKDVKFEHETQTEIEEL</sequence>
<gene>
    <name evidence="1" type="ORF">NQ176_g1645</name>
</gene>
<dbReference type="Proteomes" id="UP001143910">
    <property type="component" value="Unassembled WGS sequence"/>
</dbReference>
<dbReference type="EMBL" id="JANJQO010000096">
    <property type="protein sequence ID" value="KAJ2982058.1"/>
    <property type="molecule type" value="Genomic_DNA"/>
</dbReference>
<reference evidence="1" key="1">
    <citation type="submission" date="2022-08" db="EMBL/GenBank/DDBJ databases">
        <title>Genome Sequence of Lecanicillium fungicola.</title>
        <authorList>
            <person name="Buettner E."/>
        </authorList>
    </citation>
    <scope>NUCLEOTIDE SEQUENCE</scope>
    <source>
        <strain evidence="1">Babe33</strain>
    </source>
</reference>
<comment type="caution">
    <text evidence="1">The sequence shown here is derived from an EMBL/GenBank/DDBJ whole genome shotgun (WGS) entry which is preliminary data.</text>
</comment>
<accession>A0ACC1NTD4</accession>
<proteinExistence type="predicted"/>
<protein>
    <submittedName>
        <fullName evidence="1">Uncharacterized protein</fullName>
    </submittedName>
</protein>
<evidence type="ECO:0000313" key="2">
    <source>
        <dbReference type="Proteomes" id="UP001143910"/>
    </source>
</evidence>
<name>A0ACC1NTD4_9HYPO</name>
<keyword evidence="2" id="KW-1185">Reference proteome</keyword>
<evidence type="ECO:0000313" key="1">
    <source>
        <dbReference type="EMBL" id="KAJ2982058.1"/>
    </source>
</evidence>